<dbReference type="AlphaFoldDB" id="A0A8T2MRI4"/>
<accession>A0A8T2MRI4</accession>
<comment type="caution">
    <text evidence="1">The sequence shown here is derived from an EMBL/GenBank/DDBJ whole genome shotgun (WGS) entry which is preliminary data.</text>
</comment>
<dbReference type="OrthoDB" id="8953901at2759"/>
<proteinExistence type="predicted"/>
<dbReference type="PANTHER" id="PTHR34718:SF2">
    <property type="entry name" value="PHD-TYPE DOMAIN-CONTAINING PROTEIN"/>
    <property type="match status" value="1"/>
</dbReference>
<evidence type="ECO:0000313" key="2">
    <source>
        <dbReference type="Proteomes" id="UP000824540"/>
    </source>
</evidence>
<sequence length="345" mass="37572">MMDPDWTTKYRVIEVEENLVQLETMDGRPLKMKKPYASVKPLRIRSQSGCTSEEAVRLTPADSSRETEDTLQVTCTVPLSPVSSQPEPGCETAEDTLEDSDLVITGVQPGQPLPASLTSRVADFRAMVLQPDTWLDDCAIDHAQALLKAKYPHVGGLYATTSLALLSTMPAPAQRFVQILNVCSNRWVTGRLSVCSGRMYRCRKVAQIVGCLPSQTVSLSAETGDLTPFPSSVRFPPALPARTMEVDVHCHCKWTVRQAIIVSASHPCAVDWRQVQLGSSSWVLQLAVGSETAKETAEIPAQLTNKTLFLISGLASNGQLKNPAAPQLDLPPIHSAWMGSRHNDG</sequence>
<dbReference type="Proteomes" id="UP000824540">
    <property type="component" value="Unassembled WGS sequence"/>
</dbReference>
<name>A0A8T2MRI4_9TELE</name>
<gene>
    <name evidence="1" type="ORF">JZ751_027119</name>
</gene>
<protein>
    <submittedName>
        <fullName evidence="1">Uncharacterized protein</fullName>
    </submittedName>
</protein>
<keyword evidence="2" id="KW-1185">Reference proteome</keyword>
<evidence type="ECO:0000313" key="1">
    <source>
        <dbReference type="EMBL" id="KAG9330156.1"/>
    </source>
</evidence>
<reference evidence="1" key="1">
    <citation type="thesis" date="2021" institute="BYU ScholarsArchive" country="Provo, UT, USA">
        <title>Applications of and Algorithms for Genome Assembly and Genomic Analyses with an Emphasis on Marine Teleosts.</title>
        <authorList>
            <person name="Pickett B.D."/>
        </authorList>
    </citation>
    <scope>NUCLEOTIDE SEQUENCE</scope>
    <source>
        <strain evidence="1">HI-2016</strain>
    </source>
</reference>
<organism evidence="1 2">
    <name type="scientific">Albula glossodonta</name>
    <name type="common">roundjaw bonefish</name>
    <dbReference type="NCBI Taxonomy" id="121402"/>
    <lineage>
        <taxon>Eukaryota</taxon>
        <taxon>Metazoa</taxon>
        <taxon>Chordata</taxon>
        <taxon>Craniata</taxon>
        <taxon>Vertebrata</taxon>
        <taxon>Euteleostomi</taxon>
        <taxon>Actinopterygii</taxon>
        <taxon>Neopterygii</taxon>
        <taxon>Teleostei</taxon>
        <taxon>Albuliformes</taxon>
        <taxon>Albulidae</taxon>
        <taxon>Albula</taxon>
    </lineage>
</organism>
<dbReference type="PANTHER" id="PTHR34718">
    <property type="entry name" value="PHD-TYPE DOMAIN-CONTAINING PROTEIN"/>
    <property type="match status" value="1"/>
</dbReference>
<dbReference type="EMBL" id="JAFBMS010000721">
    <property type="protein sequence ID" value="KAG9330156.1"/>
    <property type="molecule type" value="Genomic_DNA"/>
</dbReference>